<proteinExistence type="inferred from homology"/>
<evidence type="ECO:0000313" key="8">
    <source>
        <dbReference type="EMBL" id="KAL2286401.1"/>
    </source>
</evidence>
<protein>
    <recommendedName>
        <fullName evidence="7">Aminotransferase class I/classII large domain-containing protein</fullName>
    </recommendedName>
</protein>
<dbReference type="InterPro" id="IPR015421">
    <property type="entry name" value="PyrdxlP-dep_Trfase_major"/>
</dbReference>
<feature type="region of interest" description="Disordered" evidence="6">
    <location>
        <begin position="437"/>
        <end position="460"/>
    </location>
</feature>
<dbReference type="InterPro" id="IPR015424">
    <property type="entry name" value="PyrdxlP-dep_Trfase"/>
</dbReference>
<dbReference type="SUPFAM" id="SSF53383">
    <property type="entry name" value="PLP-dependent transferases"/>
    <property type="match status" value="1"/>
</dbReference>
<evidence type="ECO:0000256" key="1">
    <source>
        <dbReference type="ARBA" id="ARBA00001933"/>
    </source>
</evidence>
<dbReference type="PANTHER" id="PTHR13693:SF77">
    <property type="entry name" value="8-AMINO-7-OXONONANOATE SYNTHASE"/>
    <property type="match status" value="1"/>
</dbReference>
<evidence type="ECO:0000313" key="9">
    <source>
        <dbReference type="Proteomes" id="UP001600888"/>
    </source>
</evidence>
<keyword evidence="9" id="KW-1185">Reference proteome</keyword>
<organism evidence="8 9">
    <name type="scientific">Diaporthe vaccinii</name>
    <dbReference type="NCBI Taxonomy" id="105482"/>
    <lineage>
        <taxon>Eukaryota</taxon>
        <taxon>Fungi</taxon>
        <taxon>Dikarya</taxon>
        <taxon>Ascomycota</taxon>
        <taxon>Pezizomycotina</taxon>
        <taxon>Sordariomycetes</taxon>
        <taxon>Sordariomycetidae</taxon>
        <taxon>Diaporthales</taxon>
        <taxon>Diaporthaceae</taxon>
        <taxon>Diaporthe</taxon>
        <taxon>Diaporthe eres species complex</taxon>
    </lineage>
</organism>
<evidence type="ECO:0000256" key="6">
    <source>
        <dbReference type="SAM" id="MobiDB-lite"/>
    </source>
</evidence>
<name>A0ABR4EVB8_9PEZI</name>
<feature type="domain" description="Aminotransferase class I/classII large" evidence="7">
    <location>
        <begin position="38"/>
        <end position="420"/>
    </location>
</feature>
<dbReference type="Proteomes" id="UP001600888">
    <property type="component" value="Unassembled WGS sequence"/>
</dbReference>
<comment type="caution">
    <text evidence="8">The sequence shown here is derived from an EMBL/GenBank/DDBJ whole genome shotgun (WGS) entry which is preliminary data.</text>
</comment>
<dbReference type="PROSITE" id="PS00599">
    <property type="entry name" value="AA_TRANSFER_CLASS_2"/>
    <property type="match status" value="1"/>
</dbReference>
<evidence type="ECO:0000256" key="2">
    <source>
        <dbReference type="ARBA" id="ARBA00010008"/>
    </source>
</evidence>
<gene>
    <name evidence="8" type="ORF">FJTKL_07158</name>
</gene>
<dbReference type="InterPro" id="IPR001917">
    <property type="entry name" value="Aminotrans_II_pyridoxalP_BS"/>
</dbReference>
<dbReference type="InterPro" id="IPR015422">
    <property type="entry name" value="PyrdxlP-dep_Trfase_small"/>
</dbReference>
<dbReference type="PANTHER" id="PTHR13693">
    <property type="entry name" value="CLASS II AMINOTRANSFERASE/8-AMINO-7-OXONONANOATE SYNTHASE"/>
    <property type="match status" value="1"/>
</dbReference>
<feature type="region of interest" description="Disordered" evidence="6">
    <location>
        <begin position="68"/>
        <end position="92"/>
    </location>
</feature>
<accession>A0ABR4EVB8</accession>
<evidence type="ECO:0000256" key="5">
    <source>
        <dbReference type="RuleBase" id="RU003693"/>
    </source>
</evidence>
<dbReference type="EMBL" id="JBAWTH010000025">
    <property type="protein sequence ID" value="KAL2286401.1"/>
    <property type="molecule type" value="Genomic_DNA"/>
</dbReference>
<dbReference type="Gene3D" id="3.40.640.10">
    <property type="entry name" value="Type I PLP-dependent aspartate aminotransferase-like (Major domain)"/>
    <property type="match status" value="1"/>
</dbReference>
<dbReference type="Gene3D" id="3.90.1150.10">
    <property type="entry name" value="Aspartate Aminotransferase, domain 1"/>
    <property type="match status" value="1"/>
</dbReference>
<evidence type="ECO:0000256" key="4">
    <source>
        <dbReference type="ARBA" id="ARBA00022898"/>
    </source>
</evidence>
<comment type="cofactor">
    <cofactor evidence="1 5">
        <name>pyridoxal 5'-phosphate</name>
        <dbReference type="ChEBI" id="CHEBI:597326"/>
    </cofactor>
</comment>
<reference evidence="8 9" key="1">
    <citation type="submission" date="2024-03" db="EMBL/GenBank/DDBJ databases">
        <title>A high-quality draft genome sequence of Diaporthe vaccinii, a causative agent of upright dieback and viscid rot disease in cranberry plants.</title>
        <authorList>
            <person name="Sarrasin M."/>
            <person name="Lang B.F."/>
            <person name="Burger G."/>
        </authorList>
    </citation>
    <scope>NUCLEOTIDE SEQUENCE [LARGE SCALE GENOMIC DNA]</scope>
    <source>
        <strain evidence="8 9">IS7</strain>
    </source>
</reference>
<evidence type="ECO:0000256" key="3">
    <source>
        <dbReference type="ARBA" id="ARBA00022679"/>
    </source>
</evidence>
<dbReference type="Pfam" id="PF00155">
    <property type="entry name" value="Aminotran_1_2"/>
    <property type="match status" value="1"/>
</dbReference>
<dbReference type="InterPro" id="IPR004839">
    <property type="entry name" value="Aminotransferase_I/II_large"/>
</dbReference>
<keyword evidence="3" id="KW-0808">Transferase</keyword>
<sequence length="460" mass="49874">MPLQKPPTALESTFSSLISSRRSRSLLRRLTTVPPGTVDFSSNDYLSLSTNPDIRQAFLNLLSQEGYSSHPGPVEPSTSPPPQLGSRGSRLLDGNHPFADSLEALIAAHHNSPSALLFTSGFDANVGLFSCAPQPGDLIVYDELIHASVHDGMRLSRVPAARRLPFRHNSANGLREMLGELAGREGGVSEGRANVFVAVEAVYSMDGDLAPLREIVDVIHEVLPRGNGYLIVDEAHATGVFGQRGRGLCSELGVEDKVFARVVTFGKAVGSQGAVVLCSKIAREYLINYARTLIYTTAMSFPSLASIRASYDFMISGRTEALVRHLQHLIRLTHRLLSGIVSTLAEDPSAPAILALSPLGDSISPIIPVFTPQPRSLASHCQAQGLMVRPIVAPTVPHGTERVRVCLHAGNTEWEVEKLAISIGEWVDMQVKEKHHWQPRPVQGRLESANPGDEIEKARL</sequence>
<dbReference type="InterPro" id="IPR050087">
    <property type="entry name" value="AON_synthase_class-II"/>
</dbReference>
<keyword evidence="4 5" id="KW-0663">Pyridoxal phosphate</keyword>
<comment type="similarity">
    <text evidence="2">Belongs to the class-II pyridoxal-phosphate-dependent aminotransferase family. BioF subfamily.</text>
</comment>
<evidence type="ECO:0000259" key="7">
    <source>
        <dbReference type="Pfam" id="PF00155"/>
    </source>
</evidence>